<dbReference type="Proteomes" id="UP001165122">
    <property type="component" value="Unassembled WGS sequence"/>
</dbReference>
<comment type="caution">
    <text evidence="1">The sequence shown here is derived from an EMBL/GenBank/DDBJ whole genome shotgun (WGS) entry which is preliminary data.</text>
</comment>
<accession>A0A9W7AK30</accession>
<reference evidence="2" key="1">
    <citation type="journal article" date="2023" name="Commun. Biol.">
        <title>Genome analysis of Parmales, the sister group of diatoms, reveals the evolutionary specialization of diatoms from phago-mixotrophs to photoautotrophs.</title>
        <authorList>
            <person name="Ban H."/>
            <person name="Sato S."/>
            <person name="Yoshikawa S."/>
            <person name="Yamada K."/>
            <person name="Nakamura Y."/>
            <person name="Ichinomiya M."/>
            <person name="Sato N."/>
            <person name="Blanc-Mathieu R."/>
            <person name="Endo H."/>
            <person name="Kuwata A."/>
            <person name="Ogata H."/>
        </authorList>
    </citation>
    <scope>NUCLEOTIDE SEQUENCE [LARGE SCALE GENOMIC DNA]</scope>
    <source>
        <strain evidence="2">NIES 3700</strain>
    </source>
</reference>
<dbReference type="InterPro" id="IPR032675">
    <property type="entry name" value="LRR_dom_sf"/>
</dbReference>
<gene>
    <name evidence="1" type="ORF">TrLO_g13725</name>
</gene>
<dbReference type="Gene3D" id="3.80.10.10">
    <property type="entry name" value="Ribonuclease Inhibitor"/>
    <property type="match status" value="1"/>
</dbReference>
<evidence type="ECO:0000313" key="2">
    <source>
        <dbReference type="Proteomes" id="UP001165122"/>
    </source>
</evidence>
<dbReference type="AlphaFoldDB" id="A0A9W7AK30"/>
<protein>
    <submittedName>
        <fullName evidence="1">Uncharacterized protein</fullName>
    </submittedName>
</protein>
<evidence type="ECO:0000313" key="1">
    <source>
        <dbReference type="EMBL" id="GMH73199.1"/>
    </source>
</evidence>
<proteinExistence type="predicted"/>
<dbReference type="EMBL" id="BRXW01000667">
    <property type="protein sequence ID" value="GMH73199.1"/>
    <property type="molecule type" value="Genomic_DNA"/>
</dbReference>
<dbReference type="Pfam" id="PF13306">
    <property type="entry name" value="LRR_5"/>
    <property type="match status" value="1"/>
</dbReference>
<keyword evidence="2" id="KW-1185">Reference proteome</keyword>
<name>A0A9W7AK30_9STRA</name>
<organism evidence="1 2">
    <name type="scientific">Triparma laevis f. longispina</name>
    <dbReference type="NCBI Taxonomy" id="1714387"/>
    <lineage>
        <taxon>Eukaryota</taxon>
        <taxon>Sar</taxon>
        <taxon>Stramenopiles</taxon>
        <taxon>Ochrophyta</taxon>
        <taxon>Bolidophyceae</taxon>
        <taxon>Parmales</taxon>
        <taxon>Triparmaceae</taxon>
        <taxon>Triparma</taxon>
    </lineage>
</organism>
<dbReference type="InterPro" id="IPR026906">
    <property type="entry name" value="LRR_5"/>
</dbReference>
<sequence length="139" mass="15530">MSISSPRTFKELGAHAFAWCDELKSMMIPDSLWKVGEHVFVECYKLVPSHVDEDLRDGFYVEDATSEVVGYLHLLTPHLWVAVELEKMLAQRDATIANQATVLANQTTAIANQATEITALKTELEALKIAHLRSQQPPP</sequence>